<evidence type="ECO:0000256" key="2">
    <source>
        <dbReference type="SAM" id="MobiDB-lite"/>
    </source>
</evidence>
<proteinExistence type="predicted"/>
<dbReference type="Gene3D" id="4.10.240.10">
    <property type="entry name" value="Zn(2)-C6 fungal-type DNA-binding domain"/>
    <property type="match status" value="1"/>
</dbReference>
<dbReference type="GO" id="GO:0005634">
    <property type="term" value="C:nucleus"/>
    <property type="evidence" value="ECO:0007669"/>
    <property type="project" value="TreeGrafter"/>
</dbReference>
<feature type="domain" description="Zn(2)-C6 fungal-type" evidence="3">
    <location>
        <begin position="22"/>
        <end position="54"/>
    </location>
</feature>
<keyword evidence="1" id="KW-0539">Nucleus</keyword>
<dbReference type="GO" id="GO:0008270">
    <property type="term" value="F:zinc ion binding"/>
    <property type="evidence" value="ECO:0007669"/>
    <property type="project" value="InterPro"/>
</dbReference>
<feature type="region of interest" description="Disordered" evidence="2">
    <location>
        <begin position="56"/>
        <end position="90"/>
    </location>
</feature>
<dbReference type="GO" id="GO:0001080">
    <property type="term" value="P:nitrogen catabolite activation of transcription from RNA polymerase II promoter"/>
    <property type="evidence" value="ECO:0007669"/>
    <property type="project" value="TreeGrafter"/>
</dbReference>
<dbReference type="InterPro" id="IPR001138">
    <property type="entry name" value="Zn2Cys6_DnaBD"/>
</dbReference>
<dbReference type="InterPro" id="IPR050797">
    <property type="entry name" value="Carb_Metab_Trans_Reg"/>
</dbReference>
<dbReference type="AlphaFoldDB" id="A0AAN7H5L3"/>
<dbReference type="EMBL" id="MU860212">
    <property type="protein sequence ID" value="KAK4236131.1"/>
    <property type="molecule type" value="Genomic_DNA"/>
</dbReference>
<protein>
    <recommendedName>
        <fullName evidence="3">Zn(2)-C6 fungal-type domain-containing protein</fullName>
    </recommendedName>
</protein>
<gene>
    <name evidence="4" type="ORF">C8A03DRAFT_17189</name>
</gene>
<accession>A0AAN7H5L3</accession>
<dbReference type="CDD" id="cd00067">
    <property type="entry name" value="GAL4"/>
    <property type="match status" value="1"/>
</dbReference>
<dbReference type="GO" id="GO:0000981">
    <property type="term" value="F:DNA-binding transcription factor activity, RNA polymerase II-specific"/>
    <property type="evidence" value="ECO:0007669"/>
    <property type="project" value="InterPro"/>
</dbReference>
<dbReference type="SUPFAM" id="SSF57701">
    <property type="entry name" value="Zn2/Cys6 DNA-binding domain"/>
    <property type="match status" value="1"/>
</dbReference>
<dbReference type="PANTHER" id="PTHR31668">
    <property type="entry name" value="GLUCOSE TRANSPORT TRANSCRIPTION REGULATOR RGT1-RELATED-RELATED"/>
    <property type="match status" value="1"/>
</dbReference>
<organism evidence="4 5">
    <name type="scientific">Achaetomium macrosporum</name>
    <dbReference type="NCBI Taxonomy" id="79813"/>
    <lineage>
        <taxon>Eukaryota</taxon>
        <taxon>Fungi</taxon>
        <taxon>Dikarya</taxon>
        <taxon>Ascomycota</taxon>
        <taxon>Pezizomycotina</taxon>
        <taxon>Sordariomycetes</taxon>
        <taxon>Sordariomycetidae</taxon>
        <taxon>Sordariales</taxon>
        <taxon>Chaetomiaceae</taxon>
        <taxon>Achaetomium</taxon>
    </lineage>
</organism>
<comment type="caution">
    <text evidence="4">The sequence shown here is derived from an EMBL/GenBank/DDBJ whole genome shotgun (WGS) entry which is preliminary data.</text>
</comment>
<feature type="region of interest" description="Disordered" evidence="2">
    <location>
        <begin position="212"/>
        <end position="234"/>
    </location>
</feature>
<evidence type="ECO:0000256" key="1">
    <source>
        <dbReference type="ARBA" id="ARBA00023242"/>
    </source>
</evidence>
<sequence length="474" mass="49815">PEMSPTAGTGCADGVALSVRLSCDRCRAQKLKCSVPAGSQACQRCKRAKAPCVFGRRTPSKRRLSKTGRGDRGSISPQIPPCSPAQQAPITPGSLATPASPVALVSVSRCPDFTLDRQLDAPMAFEQPAGLPATISEMEPGSFDCRATWNSPTLGLQHLDPDMSDRGSSAVGYEWDWMQSGWPLSESSVLDPAQPDLALWSQLATPATEGLVAASETGDSSRNTTDSNNATVVPGQQLTGLVSEIQRQLRKLEEGPWHADSASSLDDYPVGTVLALAQQFSALAGPILGCVGGELDEGGDEDDSNWKTDSSAANNDTPTILLVMCGYMWLVRIYGVVLGHFQKHLDQRPANQQLHVGTSAGGARRVYGTTIWPIDGGGDGTHSVHAAGSALRLGELPCADATLGLQQIHTAVRMLLDALHDIESQLGRGATVARAMAVTSLLKSGKSPDSDGSSGALGKKATAVKELLRQKMGL</sequence>
<keyword evidence="5" id="KW-1185">Reference proteome</keyword>
<evidence type="ECO:0000313" key="4">
    <source>
        <dbReference type="EMBL" id="KAK4236131.1"/>
    </source>
</evidence>
<dbReference type="InterPro" id="IPR036864">
    <property type="entry name" value="Zn2-C6_fun-type_DNA-bd_sf"/>
</dbReference>
<reference evidence="4" key="1">
    <citation type="journal article" date="2023" name="Mol. Phylogenet. Evol.">
        <title>Genome-scale phylogeny and comparative genomics of the fungal order Sordariales.</title>
        <authorList>
            <person name="Hensen N."/>
            <person name="Bonometti L."/>
            <person name="Westerberg I."/>
            <person name="Brannstrom I.O."/>
            <person name="Guillou S."/>
            <person name="Cros-Aarteil S."/>
            <person name="Calhoun S."/>
            <person name="Haridas S."/>
            <person name="Kuo A."/>
            <person name="Mondo S."/>
            <person name="Pangilinan J."/>
            <person name="Riley R."/>
            <person name="LaButti K."/>
            <person name="Andreopoulos B."/>
            <person name="Lipzen A."/>
            <person name="Chen C."/>
            <person name="Yan M."/>
            <person name="Daum C."/>
            <person name="Ng V."/>
            <person name="Clum A."/>
            <person name="Steindorff A."/>
            <person name="Ohm R.A."/>
            <person name="Martin F."/>
            <person name="Silar P."/>
            <person name="Natvig D.O."/>
            <person name="Lalanne C."/>
            <person name="Gautier V."/>
            <person name="Ament-Velasquez S.L."/>
            <person name="Kruys A."/>
            <person name="Hutchinson M.I."/>
            <person name="Powell A.J."/>
            <person name="Barry K."/>
            <person name="Miller A.N."/>
            <person name="Grigoriev I.V."/>
            <person name="Debuchy R."/>
            <person name="Gladieux P."/>
            <person name="Hiltunen Thoren M."/>
            <person name="Johannesson H."/>
        </authorList>
    </citation>
    <scope>NUCLEOTIDE SEQUENCE</scope>
    <source>
        <strain evidence="4">CBS 532.94</strain>
    </source>
</reference>
<evidence type="ECO:0000313" key="5">
    <source>
        <dbReference type="Proteomes" id="UP001303760"/>
    </source>
</evidence>
<dbReference type="Pfam" id="PF00172">
    <property type="entry name" value="Zn_clus"/>
    <property type="match status" value="1"/>
</dbReference>
<reference evidence="4" key="2">
    <citation type="submission" date="2023-05" db="EMBL/GenBank/DDBJ databases">
        <authorList>
            <consortium name="Lawrence Berkeley National Laboratory"/>
            <person name="Steindorff A."/>
            <person name="Hensen N."/>
            <person name="Bonometti L."/>
            <person name="Westerberg I."/>
            <person name="Brannstrom I.O."/>
            <person name="Guillou S."/>
            <person name="Cros-Aarteil S."/>
            <person name="Calhoun S."/>
            <person name="Haridas S."/>
            <person name="Kuo A."/>
            <person name="Mondo S."/>
            <person name="Pangilinan J."/>
            <person name="Riley R."/>
            <person name="Labutti K."/>
            <person name="Andreopoulos B."/>
            <person name="Lipzen A."/>
            <person name="Chen C."/>
            <person name="Yanf M."/>
            <person name="Daum C."/>
            <person name="Ng V."/>
            <person name="Clum A."/>
            <person name="Ohm R."/>
            <person name="Martin F."/>
            <person name="Silar P."/>
            <person name="Natvig D."/>
            <person name="Lalanne C."/>
            <person name="Gautier V."/>
            <person name="Ament-Velasquez S.L."/>
            <person name="Kruys A."/>
            <person name="Hutchinson M.I."/>
            <person name="Powell A.J."/>
            <person name="Barry K."/>
            <person name="Miller A.N."/>
            <person name="Grigoriev I.V."/>
            <person name="Debuchy R."/>
            <person name="Gladieux P."/>
            <person name="Thoren M.H."/>
            <person name="Johannesson H."/>
        </authorList>
    </citation>
    <scope>NUCLEOTIDE SEQUENCE</scope>
    <source>
        <strain evidence="4">CBS 532.94</strain>
    </source>
</reference>
<feature type="non-terminal residue" evidence="4">
    <location>
        <position position="1"/>
    </location>
</feature>
<dbReference type="PROSITE" id="PS50048">
    <property type="entry name" value="ZN2_CY6_FUNGAL_2"/>
    <property type="match status" value="1"/>
</dbReference>
<dbReference type="PANTHER" id="PTHR31668:SF4">
    <property type="entry name" value="TRANSCRIPTIONAL ACTIVATOR PROTEIN DAL81"/>
    <property type="match status" value="1"/>
</dbReference>
<dbReference type="SMART" id="SM00066">
    <property type="entry name" value="GAL4"/>
    <property type="match status" value="1"/>
</dbReference>
<name>A0AAN7H5L3_9PEZI</name>
<dbReference type="PROSITE" id="PS00463">
    <property type="entry name" value="ZN2_CY6_FUNGAL_1"/>
    <property type="match status" value="1"/>
</dbReference>
<evidence type="ECO:0000259" key="3">
    <source>
        <dbReference type="PROSITE" id="PS50048"/>
    </source>
</evidence>
<dbReference type="Proteomes" id="UP001303760">
    <property type="component" value="Unassembled WGS sequence"/>
</dbReference>
<feature type="compositionally biased region" description="Polar residues" evidence="2">
    <location>
        <begin position="217"/>
        <end position="234"/>
    </location>
</feature>